<proteinExistence type="predicted"/>
<dbReference type="InterPro" id="IPR010982">
    <property type="entry name" value="Lambda_DNA-bd_dom_sf"/>
</dbReference>
<dbReference type="EMBL" id="JBEPLO010000021">
    <property type="protein sequence ID" value="MET3558656.1"/>
    <property type="molecule type" value="Genomic_DNA"/>
</dbReference>
<gene>
    <name evidence="2" type="ORF">ABID29_001782</name>
</gene>
<dbReference type="Gene3D" id="1.10.260.40">
    <property type="entry name" value="lambda repressor-like DNA-binding domains"/>
    <property type="match status" value="1"/>
</dbReference>
<accession>A0ABV2FJD2</accession>
<feature type="domain" description="HTH cro/C1-type" evidence="1">
    <location>
        <begin position="6"/>
        <end position="61"/>
    </location>
</feature>
<evidence type="ECO:0000313" key="3">
    <source>
        <dbReference type="Proteomes" id="UP001549122"/>
    </source>
</evidence>
<dbReference type="SUPFAM" id="SSF47413">
    <property type="entry name" value="lambda repressor-like DNA-binding domains"/>
    <property type="match status" value="1"/>
</dbReference>
<dbReference type="Proteomes" id="UP001549122">
    <property type="component" value="Unassembled WGS sequence"/>
</dbReference>
<keyword evidence="3" id="KW-1185">Reference proteome</keyword>
<dbReference type="SMART" id="SM00530">
    <property type="entry name" value="HTH_XRE"/>
    <property type="match status" value="1"/>
</dbReference>
<evidence type="ECO:0000259" key="1">
    <source>
        <dbReference type="PROSITE" id="PS50943"/>
    </source>
</evidence>
<name>A0ABV2FJD2_9STRE</name>
<dbReference type="CDD" id="cd00093">
    <property type="entry name" value="HTH_XRE"/>
    <property type="match status" value="1"/>
</dbReference>
<dbReference type="Pfam" id="PF01381">
    <property type="entry name" value="HTH_3"/>
    <property type="match status" value="1"/>
</dbReference>
<reference evidence="2 3" key="1">
    <citation type="submission" date="2024-06" db="EMBL/GenBank/DDBJ databases">
        <title>Genomic Encyclopedia of Type Strains, Phase IV (KMG-IV): sequencing the most valuable type-strain genomes for metagenomic binning, comparative biology and taxonomic classification.</title>
        <authorList>
            <person name="Goeker M."/>
        </authorList>
    </citation>
    <scope>NUCLEOTIDE SEQUENCE [LARGE SCALE GENOMIC DNA]</scope>
    <source>
        <strain evidence="2 3">DSM 28303</strain>
    </source>
</reference>
<dbReference type="RefSeq" id="WP_354365784.1">
    <property type="nucleotide sequence ID" value="NZ_JBEPLO010000021.1"/>
</dbReference>
<keyword evidence="2" id="KW-0238">DNA-binding</keyword>
<protein>
    <submittedName>
        <fullName evidence="2">DNA-binding Xre family transcriptional regulator</fullName>
    </submittedName>
</protein>
<organism evidence="2 3">
    <name type="scientific">Streptococcus rupicaprae</name>
    <dbReference type="NCBI Taxonomy" id="759619"/>
    <lineage>
        <taxon>Bacteria</taxon>
        <taxon>Bacillati</taxon>
        <taxon>Bacillota</taxon>
        <taxon>Bacilli</taxon>
        <taxon>Lactobacillales</taxon>
        <taxon>Streptococcaceae</taxon>
        <taxon>Streptococcus</taxon>
    </lineage>
</organism>
<dbReference type="InterPro" id="IPR001387">
    <property type="entry name" value="Cro/C1-type_HTH"/>
</dbReference>
<dbReference type="PROSITE" id="PS50943">
    <property type="entry name" value="HTH_CROC1"/>
    <property type="match status" value="1"/>
</dbReference>
<evidence type="ECO:0000313" key="2">
    <source>
        <dbReference type="EMBL" id="MET3558656.1"/>
    </source>
</evidence>
<comment type="caution">
    <text evidence="2">The sequence shown here is derived from an EMBL/GenBank/DDBJ whole genome shotgun (WGS) entry which is preliminary data.</text>
</comment>
<dbReference type="GO" id="GO:0003677">
    <property type="term" value="F:DNA binding"/>
    <property type="evidence" value="ECO:0007669"/>
    <property type="project" value="UniProtKB-KW"/>
</dbReference>
<sequence>MLWKAIEKQLKEKGWSIYRLAREAKVSESGIGHLKNGQVQDLKFSTVVKIADALDVSLDEFR</sequence>